<proteinExistence type="predicted"/>
<evidence type="ECO:0000313" key="2">
    <source>
        <dbReference type="Proteomes" id="UP000805193"/>
    </source>
</evidence>
<reference evidence="1 2" key="1">
    <citation type="journal article" date="2020" name="Cell">
        <title>Large-Scale Comparative Analyses of Tick Genomes Elucidate Their Genetic Diversity and Vector Capacities.</title>
        <authorList>
            <consortium name="Tick Genome and Microbiome Consortium (TIGMIC)"/>
            <person name="Jia N."/>
            <person name="Wang J."/>
            <person name="Shi W."/>
            <person name="Du L."/>
            <person name="Sun Y."/>
            <person name="Zhan W."/>
            <person name="Jiang J.F."/>
            <person name="Wang Q."/>
            <person name="Zhang B."/>
            <person name="Ji P."/>
            <person name="Bell-Sakyi L."/>
            <person name="Cui X.M."/>
            <person name="Yuan T.T."/>
            <person name="Jiang B.G."/>
            <person name="Yang W.F."/>
            <person name="Lam T.T."/>
            <person name="Chang Q.C."/>
            <person name="Ding S.J."/>
            <person name="Wang X.J."/>
            <person name="Zhu J.G."/>
            <person name="Ruan X.D."/>
            <person name="Zhao L."/>
            <person name="Wei J.T."/>
            <person name="Ye R.Z."/>
            <person name="Que T.C."/>
            <person name="Du C.H."/>
            <person name="Zhou Y.H."/>
            <person name="Cheng J.X."/>
            <person name="Dai P.F."/>
            <person name="Guo W.B."/>
            <person name="Han X.H."/>
            <person name="Huang E.J."/>
            <person name="Li L.F."/>
            <person name="Wei W."/>
            <person name="Gao Y.C."/>
            <person name="Liu J.Z."/>
            <person name="Shao H.Z."/>
            <person name="Wang X."/>
            <person name="Wang C.C."/>
            <person name="Yang T.C."/>
            <person name="Huo Q.B."/>
            <person name="Li W."/>
            <person name="Chen H.Y."/>
            <person name="Chen S.E."/>
            <person name="Zhou L.G."/>
            <person name="Ni X.B."/>
            <person name="Tian J.H."/>
            <person name="Sheng Y."/>
            <person name="Liu T."/>
            <person name="Pan Y.S."/>
            <person name="Xia L.Y."/>
            <person name="Li J."/>
            <person name="Zhao F."/>
            <person name="Cao W.C."/>
        </authorList>
    </citation>
    <scope>NUCLEOTIDE SEQUENCE [LARGE SCALE GENOMIC DNA]</scope>
    <source>
        <strain evidence="1">Iper-2018</strain>
    </source>
</reference>
<protein>
    <submittedName>
        <fullName evidence="1">Uncharacterized protein</fullName>
    </submittedName>
</protein>
<name>A0AC60P7D0_IXOPE</name>
<organism evidence="1 2">
    <name type="scientific">Ixodes persulcatus</name>
    <name type="common">Taiga tick</name>
    <dbReference type="NCBI Taxonomy" id="34615"/>
    <lineage>
        <taxon>Eukaryota</taxon>
        <taxon>Metazoa</taxon>
        <taxon>Ecdysozoa</taxon>
        <taxon>Arthropoda</taxon>
        <taxon>Chelicerata</taxon>
        <taxon>Arachnida</taxon>
        <taxon>Acari</taxon>
        <taxon>Parasitiformes</taxon>
        <taxon>Ixodida</taxon>
        <taxon>Ixodoidea</taxon>
        <taxon>Ixodidae</taxon>
        <taxon>Ixodinae</taxon>
        <taxon>Ixodes</taxon>
    </lineage>
</organism>
<evidence type="ECO:0000313" key="1">
    <source>
        <dbReference type="EMBL" id="KAG0415058.1"/>
    </source>
</evidence>
<dbReference type="EMBL" id="JABSTQ010011117">
    <property type="protein sequence ID" value="KAG0415058.1"/>
    <property type="molecule type" value="Genomic_DNA"/>
</dbReference>
<comment type="caution">
    <text evidence="1">The sequence shown here is derived from an EMBL/GenBank/DDBJ whole genome shotgun (WGS) entry which is preliminary data.</text>
</comment>
<sequence>MQPERCCDITVACCVLPNLAKTYPCSMPRTVLPEEVPVKPVAAGRDESNEARDVDHRQPVLRLSEMRERDRPATQIIDGHRLPATFSEVVYRSGLRYLPEESDIILVTFPKCGTHWVLEIVKACFRVCRGVTPGWSFLELNGLDGILKAQRPRVIFTHLPFHLTPFSPSTQYIYVARNPKDCCVSFYHHTKTIPGFRFHDGTFDEYFKLFVEGLTAFGSYYENLLSWYAKKDEPNVLFLTYESIHADTKESVLKIAGFIDDELAKELAVDKAKMAAVIDVTSVAKMKKDWEVQFVRKGVVGDWRNYFSVEQSRRLEKRFFKEMEGTSVPKLWDGVDWLLDRKEVV</sequence>
<keyword evidence="2" id="KW-1185">Reference proteome</keyword>
<gene>
    <name evidence="1" type="ORF">HPB47_007778</name>
</gene>
<dbReference type="Proteomes" id="UP000805193">
    <property type="component" value="Unassembled WGS sequence"/>
</dbReference>
<accession>A0AC60P7D0</accession>